<name>A0A6C0EKJ4_9ZZZZ</name>
<proteinExistence type="predicted"/>
<reference evidence="1" key="1">
    <citation type="journal article" date="2020" name="Nature">
        <title>Giant virus diversity and host interactions through global metagenomics.</title>
        <authorList>
            <person name="Schulz F."/>
            <person name="Roux S."/>
            <person name="Paez-Espino D."/>
            <person name="Jungbluth S."/>
            <person name="Walsh D.A."/>
            <person name="Denef V.J."/>
            <person name="McMahon K.D."/>
            <person name="Konstantinidis K.T."/>
            <person name="Eloe-Fadrosh E.A."/>
            <person name="Kyrpides N.C."/>
            <person name="Woyke T."/>
        </authorList>
    </citation>
    <scope>NUCLEOTIDE SEQUENCE</scope>
    <source>
        <strain evidence="1">GVMAG-M-3300005589-24</strain>
    </source>
</reference>
<dbReference type="EMBL" id="MN738878">
    <property type="protein sequence ID" value="QHT29538.1"/>
    <property type="molecule type" value="Genomic_DNA"/>
</dbReference>
<protein>
    <submittedName>
        <fullName evidence="1">Uncharacterized protein</fullName>
    </submittedName>
</protein>
<accession>A0A6C0EKJ4</accession>
<evidence type="ECO:0000313" key="1">
    <source>
        <dbReference type="EMBL" id="QHT29538.1"/>
    </source>
</evidence>
<organism evidence="1">
    <name type="scientific">viral metagenome</name>
    <dbReference type="NCBI Taxonomy" id="1070528"/>
    <lineage>
        <taxon>unclassified sequences</taxon>
        <taxon>metagenomes</taxon>
        <taxon>organismal metagenomes</taxon>
    </lineage>
</organism>
<sequence>MSDKDSVLEKQYVEAERPYSQKELENLRQRMRRRLYLGTVLIEHENCGHFYYARANSRKEREARETGQKNVGNCSVCWKINRTPRRLKGRAKDLVDEYCRTLHEDPQYWTYYLHDLESDFYFWLYNEFNPKKELKE</sequence>
<dbReference type="AlphaFoldDB" id="A0A6C0EKJ4"/>